<dbReference type="Pfam" id="PF00156">
    <property type="entry name" value="Pribosyltran"/>
    <property type="match status" value="1"/>
</dbReference>
<evidence type="ECO:0000313" key="3">
    <source>
        <dbReference type="Proteomes" id="UP001500552"/>
    </source>
</evidence>
<protein>
    <submittedName>
        <fullName evidence="2">Phosphoribosyltransferase</fullName>
    </submittedName>
</protein>
<dbReference type="EMBL" id="BAABHC010000016">
    <property type="protein sequence ID" value="GAA4435871.1"/>
    <property type="molecule type" value="Genomic_DNA"/>
</dbReference>
<organism evidence="2 3">
    <name type="scientific">Pontibacter saemangeumensis</name>
    <dbReference type="NCBI Taxonomy" id="1084525"/>
    <lineage>
        <taxon>Bacteria</taxon>
        <taxon>Pseudomonadati</taxon>
        <taxon>Bacteroidota</taxon>
        <taxon>Cytophagia</taxon>
        <taxon>Cytophagales</taxon>
        <taxon>Hymenobacteraceae</taxon>
        <taxon>Pontibacter</taxon>
    </lineage>
</organism>
<dbReference type="RefSeq" id="WP_345159992.1">
    <property type="nucleotide sequence ID" value="NZ_BAABHC010000016.1"/>
</dbReference>
<name>A0ABP8LUC9_9BACT</name>
<keyword evidence="2" id="KW-0328">Glycosyltransferase</keyword>
<evidence type="ECO:0000313" key="2">
    <source>
        <dbReference type="EMBL" id="GAA4435871.1"/>
    </source>
</evidence>
<sequence length="213" mass="23623">MFQDRKDAAIQLASRLEKYQGPETIVLGIPRGGAETAYYVAKHLGAPFSLLVSRKLGHPANPEYAVGAIAEDGSTYFNENAQAGLSHETINQIIEQQKKEIERRIQILRNGEPLPDLKGKTVLLVDDGIATGSTVFAAIRMCRNKGAGKIVVAAPVSGRERKSKLLQEADEVLILETPDFYSGVSQVYINFYNLTDEEALAFMEKWKRDQQQK</sequence>
<evidence type="ECO:0000259" key="1">
    <source>
        <dbReference type="Pfam" id="PF00156"/>
    </source>
</evidence>
<proteinExistence type="predicted"/>
<accession>A0ABP8LUC9</accession>
<keyword evidence="2" id="KW-0808">Transferase</keyword>
<dbReference type="Proteomes" id="UP001500552">
    <property type="component" value="Unassembled WGS sequence"/>
</dbReference>
<comment type="caution">
    <text evidence="2">The sequence shown here is derived from an EMBL/GenBank/DDBJ whole genome shotgun (WGS) entry which is preliminary data.</text>
</comment>
<keyword evidence="3" id="KW-1185">Reference proteome</keyword>
<dbReference type="SUPFAM" id="SSF53271">
    <property type="entry name" value="PRTase-like"/>
    <property type="match status" value="1"/>
</dbReference>
<dbReference type="Gene3D" id="3.40.50.2020">
    <property type="match status" value="1"/>
</dbReference>
<dbReference type="GO" id="GO:0016757">
    <property type="term" value="F:glycosyltransferase activity"/>
    <property type="evidence" value="ECO:0007669"/>
    <property type="project" value="UniProtKB-KW"/>
</dbReference>
<dbReference type="InterPro" id="IPR029057">
    <property type="entry name" value="PRTase-like"/>
</dbReference>
<dbReference type="Gene3D" id="3.30.1310.20">
    <property type="entry name" value="PRTase-like"/>
    <property type="match status" value="1"/>
</dbReference>
<dbReference type="CDD" id="cd06223">
    <property type="entry name" value="PRTases_typeI"/>
    <property type="match status" value="1"/>
</dbReference>
<reference evidence="3" key="1">
    <citation type="journal article" date="2019" name="Int. J. Syst. Evol. Microbiol.">
        <title>The Global Catalogue of Microorganisms (GCM) 10K type strain sequencing project: providing services to taxonomists for standard genome sequencing and annotation.</title>
        <authorList>
            <consortium name="The Broad Institute Genomics Platform"/>
            <consortium name="The Broad Institute Genome Sequencing Center for Infectious Disease"/>
            <person name="Wu L."/>
            <person name="Ma J."/>
        </authorList>
    </citation>
    <scope>NUCLEOTIDE SEQUENCE [LARGE SCALE GENOMIC DNA]</scope>
    <source>
        <strain evidence="3">JCM 17926</strain>
    </source>
</reference>
<dbReference type="InterPro" id="IPR000836">
    <property type="entry name" value="PRTase_dom"/>
</dbReference>
<gene>
    <name evidence="2" type="ORF">GCM10023188_28310</name>
</gene>
<feature type="domain" description="Phosphoribosyltransferase" evidence="1">
    <location>
        <begin position="9"/>
        <end position="188"/>
    </location>
</feature>